<keyword evidence="4" id="KW-0479">Metal-binding</keyword>
<comment type="similarity">
    <text evidence="2 6">Belongs to the bacterial solute-binding protein 9 family.</text>
</comment>
<dbReference type="PRINTS" id="PR00690">
    <property type="entry name" value="ADHESNFAMILY"/>
</dbReference>
<dbReference type="GO" id="GO:0007155">
    <property type="term" value="P:cell adhesion"/>
    <property type="evidence" value="ECO:0007669"/>
    <property type="project" value="InterPro"/>
</dbReference>
<evidence type="ECO:0000256" key="1">
    <source>
        <dbReference type="ARBA" id="ARBA00004196"/>
    </source>
</evidence>
<evidence type="ECO:0000256" key="7">
    <source>
        <dbReference type="SAM" id="SignalP"/>
    </source>
</evidence>
<evidence type="ECO:0000256" key="2">
    <source>
        <dbReference type="ARBA" id="ARBA00011028"/>
    </source>
</evidence>
<comment type="subcellular location">
    <subcellularLocation>
        <location evidence="1">Cell envelope</location>
    </subcellularLocation>
</comment>
<reference evidence="8" key="1">
    <citation type="submission" date="2021-01" db="EMBL/GenBank/DDBJ databases">
        <title>Modified the classification status of verrucomicrobia.</title>
        <authorList>
            <person name="Feng X."/>
        </authorList>
    </citation>
    <scope>NUCLEOTIDE SEQUENCE</scope>
    <source>
        <strain evidence="8">_KCTC 22039</strain>
    </source>
</reference>
<evidence type="ECO:0000256" key="3">
    <source>
        <dbReference type="ARBA" id="ARBA00022448"/>
    </source>
</evidence>
<dbReference type="SUPFAM" id="SSF53807">
    <property type="entry name" value="Helical backbone' metal receptor"/>
    <property type="match status" value="1"/>
</dbReference>
<feature type="signal peptide" evidence="7">
    <location>
        <begin position="1"/>
        <end position="32"/>
    </location>
</feature>
<name>A0A8J7SJL0_9BACT</name>
<keyword evidence="9" id="KW-1185">Reference proteome</keyword>
<feature type="chain" id="PRO_5035160295" evidence="7">
    <location>
        <begin position="33"/>
        <end position="326"/>
    </location>
</feature>
<evidence type="ECO:0000313" key="8">
    <source>
        <dbReference type="EMBL" id="MBK1791429.1"/>
    </source>
</evidence>
<comment type="caution">
    <text evidence="8">The sequence shown here is derived from an EMBL/GenBank/DDBJ whole genome shotgun (WGS) entry which is preliminary data.</text>
</comment>
<keyword evidence="3 6" id="KW-0813">Transport</keyword>
<protein>
    <submittedName>
        <fullName evidence="8">Zinc ABC transporter substrate-binding protein</fullName>
    </submittedName>
</protein>
<dbReference type="InterPro" id="IPR050492">
    <property type="entry name" value="Bact_metal-bind_prot9"/>
</dbReference>
<dbReference type="Proteomes" id="UP000624703">
    <property type="component" value="Unassembled WGS sequence"/>
</dbReference>
<dbReference type="PANTHER" id="PTHR42953:SF1">
    <property type="entry name" value="METAL-BINDING PROTEIN HI_0362-RELATED"/>
    <property type="match status" value="1"/>
</dbReference>
<dbReference type="InterPro" id="IPR006128">
    <property type="entry name" value="Lipoprotein_PsaA-like"/>
</dbReference>
<sequence length="326" mass="36030">MTFTDCRRIAAAMKPYALLLLVGALLFSACSSEDSAVFKDDSKLPVVATSQMVTDMVRVIGGERTEVYGMMGAAVDPHSYQTTFGDAVALKQAKVVFYSGLHLEGRMQEALEGRKAKGEPVFAVTDALSKEQLLQPQEDFDGYSDPHVWGDPSLWVHCIDEVVRGLTEVDAEGAEYYNKRADEYRAELGKLHQWASQRVAQVPVENRILVTSHDAFFYFGQAYGFEVRGLQGISTASAKGLKDRKELVNYIREKKLKMIFPESSVNPKDIEAAAKEAGVKISEHELFSDAMGEDGDVVELHGESYDKGTYIGMIKHNVNSIVDGLK</sequence>
<dbReference type="Pfam" id="PF01297">
    <property type="entry name" value="ZnuA"/>
    <property type="match status" value="1"/>
</dbReference>
<dbReference type="InterPro" id="IPR006127">
    <property type="entry name" value="ZnuA-like"/>
</dbReference>
<dbReference type="GO" id="GO:0046872">
    <property type="term" value="F:metal ion binding"/>
    <property type="evidence" value="ECO:0007669"/>
    <property type="project" value="UniProtKB-KW"/>
</dbReference>
<accession>A0A8J7SJL0</accession>
<organism evidence="8 9">
    <name type="scientific">Persicirhabdus sediminis</name>
    <dbReference type="NCBI Taxonomy" id="454144"/>
    <lineage>
        <taxon>Bacteria</taxon>
        <taxon>Pseudomonadati</taxon>
        <taxon>Verrucomicrobiota</taxon>
        <taxon>Verrucomicrobiia</taxon>
        <taxon>Verrucomicrobiales</taxon>
        <taxon>Verrucomicrobiaceae</taxon>
        <taxon>Persicirhabdus</taxon>
    </lineage>
</organism>
<evidence type="ECO:0000256" key="4">
    <source>
        <dbReference type="ARBA" id="ARBA00022723"/>
    </source>
</evidence>
<dbReference type="PRINTS" id="PR00691">
    <property type="entry name" value="ADHESINB"/>
</dbReference>
<dbReference type="Gene3D" id="3.40.50.1980">
    <property type="entry name" value="Nitrogenase molybdenum iron protein domain"/>
    <property type="match status" value="2"/>
</dbReference>
<evidence type="ECO:0000256" key="5">
    <source>
        <dbReference type="ARBA" id="ARBA00022729"/>
    </source>
</evidence>
<evidence type="ECO:0000256" key="6">
    <source>
        <dbReference type="RuleBase" id="RU003512"/>
    </source>
</evidence>
<dbReference type="GO" id="GO:0030313">
    <property type="term" value="C:cell envelope"/>
    <property type="evidence" value="ECO:0007669"/>
    <property type="project" value="UniProtKB-SubCell"/>
</dbReference>
<dbReference type="EMBL" id="JAENIM010000039">
    <property type="protein sequence ID" value="MBK1791429.1"/>
    <property type="molecule type" value="Genomic_DNA"/>
</dbReference>
<dbReference type="GO" id="GO:0030001">
    <property type="term" value="P:metal ion transport"/>
    <property type="evidence" value="ECO:0007669"/>
    <property type="project" value="InterPro"/>
</dbReference>
<dbReference type="RefSeq" id="WP_200311435.1">
    <property type="nucleotide sequence ID" value="NZ_JAENIM010000039.1"/>
</dbReference>
<dbReference type="InterPro" id="IPR006129">
    <property type="entry name" value="AdhesinB"/>
</dbReference>
<dbReference type="PROSITE" id="PS51257">
    <property type="entry name" value="PROKAR_LIPOPROTEIN"/>
    <property type="match status" value="1"/>
</dbReference>
<keyword evidence="5 7" id="KW-0732">Signal</keyword>
<gene>
    <name evidence="8" type="ORF">JIN82_09725</name>
</gene>
<dbReference type="AlphaFoldDB" id="A0A8J7SJL0"/>
<dbReference type="PANTHER" id="PTHR42953">
    <property type="entry name" value="HIGH-AFFINITY ZINC UPTAKE SYSTEM PROTEIN ZNUA-RELATED"/>
    <property type="match status" value="1"/>
</dbReference>
<evidence type="ECO:0000313" key="9">
    <source>
        <dbReference type="Proteomes" id="UP000624703"/>
    </source>
</evidence>
<proteinExistence type="inferred from homology"/>